<dbReference type="Proteomes" id="UP001157046">
    <property type="component" value="Unassembled WGS sequence"/>
</dbReference>
<gene>
    <name evidence="2" type="ORF">GCM10025855_02140</name>
</gene>
<evidence type="ECO:0000256" key="1">
    <source>
        <dbReference type="SAM" id="SignalP"/>
    </source>
</evidence>
<evidence type="ECO:0000313" key="3">
    <source>
        <dbReference type="Proteomes" id="UP001157046"/>
    </source>
</evidence>
<protein>
    <submittedName>
        <fullName evidence="2">Uncharacterized protein</fullName>
    </submittedName>
</protein>
<sequence>MNVKIANVTATNSFNSLSRKLALLALLTMGTSLSFSSSAAPLTMDQQQTVNAHFNKLAQVQNTTETQMTEQLKQDFNQQLTLQEHKLMQSICPKYGMTFDVSTNACLRS</sequence>
<comment type="caution">
    <text evidence="2">The sequence shown here is derived from an EMBL/GenBank/DDBJ whole genome shotgun (WGS) entry which is preliminary data.</text>
</comment>
<name>A0ABQ6IXS9_9GAMM</name>
<accession>A0ABQ6IXS9</accession>
<keyword evidence="3" id="KW-1185">Reference proteome</keyword>
<reference evidence="3" key="1">
    <citation type="journal article" date="2019" name="Int. J. Syst. Evol. Microbiol.">
        <title>The Global Catalogue of Microorganisms (GCM) 10K type strain sequencing project: providing services to taxonomists for standard genome sequencing and annotation.</title>
        <authorList>
            <consortium name="The Broad Institute Genomics Platform"/>
            <consortium name="The Broad Institute Genome Sequencing Center for Infectious Disease"/>
            <person name="Wu L."/>
            <person name="Ma J."/>
        </authorList>
    </citation>
    <scope>NUCLEOTIDE SEQUENCE [LARGE SCALE GENOMIC DNA]</scope>
    <source>
        <strain evidence="3">NBRC 102030</strain>
    </source>
</reference>
<feature type="chain" id="PRO_5045749465" evidence="1">
    <location>
        <begin position="40"/>
        <end position="109"/>
    </location>
</feature>
<feature type="signal peptide" evidence="1">
    <location>
        <begin position="1"/>
        <end position="39"/>
    </location>
</feature>
<evidence type="ECO:0000313" key="2">
    <source>
        <dbReference type="EMBL" id="GMA80681.1"/>
    </source>
</evidence>
<dbReference type="RefSeq" id="WP_220773074.1">
    <property type="nucleotide sequence ID" value="NZ_BPFC01000025.1"/>
</dbReference>
<proteinExistence type="predicted"/>
<organism evidence="2 3">
    <name type="scientific">Shewanella glacialipiscicola</name>
    <dbReference type="NCBI Taxonomy" id="614069"/>
    <lineage>
        <taxon>Bacteria</taxon>
        <taxon>Pseudomonadati</taxon>
        <taxon>Pseudomonadota</taxon>
        <taxon>Gammaproteobacteria</taxon>
        <taxon>Alteromonadales</taxon>
        <taxon>Shewanellaceae</taxon>
        <taxon>Shewanella</taxon>
    </lineage>
</organism>
<dbReference type="EMBL" id="BSUY01000001">
    <property type="protein sequence ID" value="GMA80681.1"/>
    <property type="molecule type" value="Genomic_DNA"/>
</dbReference>
<keyword evidence="1" id="KW-0732">Signal</keyword>